<feature type="compositionally biased region" description="Polar residues" evidence="1">
    <location>
        <begin position="57"/>
        <end position="72"/>
    </location>
</feature>
<dbReference type="AlphaFoldDB" id="A0A392QXR8"/>
<evidence type="ECO:0000313" key="2">
    <source>
        <dbReference type="EMBL" id="MCI28837.1"/>
    </source>
</evidence>
<protein>
    <submittedName>
        <fullName evidence="2">Uncharacterized protein</fullName>
    </submittedName>
</protein>
<feature type="non-terminal residue" evidence="2">
    <location>
        <position position="167"/>
    </location>
</feature>
<organism evidence="2 3">
    <name type="scientific">Trifolium medium</name>
    <dbReference type="NCBI Taxonomy" id="97028"/>
    <lineage>
        <taxon>Eukaryota</taxon>
        <taxon>Viridiplantae</taxon>
        <taxon>Streptophyta</taxon>
        <taxon>Embryophyta</taxon>
        <taxon>Tracheophyta</taxon>
        <taxon>Spermatophyta</taxon>
        <taxon>Magnoliopsida</taxon>
        <taxon>eudicotyledons</taxon>
        <taxon>Gunneridae</taxon>
        <taxon>Pentapetalae</taxon>
        <taxon>rosids</taxon>
        <taxon>fabids</taxon>
        <taxon>Fabales</taxon>
        <taxon>Fabaceae</taxon>
        <taxon>Papilionoideae</taxon>
        <taxon>50 kb inversion clade</taxon>
        <taxon>NPAAA clade</taxon>
        <taxon>Hologalegina</taxon>
        <taxon>IRL clade</taxon>
        <taxon>Trifolieae</taxon>
        <taxon>Trifolium</taxon>
    </lineage>
</organism>
<proteinExistence type="predicted"/>
<feature type="non-terminal residue" evidence="2">
    <location>
        <position position="1"/>
    </location>
</feature>
<accession>A0A392QXR8</accession>
<keyword evidence="3" id="KW-1185">Reference proteome</keyword>
<evidence type="ECO:0000256" key="1">
    <source>
        <dbReference type="SAM" id="MobiDB-lite"/>
    </source>
</evidence>
<dbReference type="Proteomes" id="UP000265520">
    <property type="component" value="Unassembled WGS sequence"/>
</dbReference>
<feature type="region of interest" description="Disordered" evidence="1">
    <location>
        <begin position="57"/>
        <end position="154"/>
    </location>
</feature>
<feature type="compositionally biased region" description="Basic and acidic residues" evidence="1">
    <location>
        <begin position="122"/>
        <end position="134"/>
    </location>
</feature>
<name>A0A392QXR8_9FABA</name>
<evidence type="ECO:0000313" key="3">
    <source>
        <dbReference type="Proteomes" id="UP000265520"/>
    </source>
</evidence>
<feature type="compositionally biased region" description="Low complexity" evidence="1">
    <location>
        <begin position="73"/>
        <end position="103"/>
    </location>
</feature>
<feature type="compositionally biased region" description="Gly residues" evidence="1">
    <location>
        <begin position="104"/>
        <end position="118"/>
    </location>
</feature>
<comment type="caution">
    <text evidence="2">The sequence shown here is derived from an EMBL/GenBank/DDBJ whole genome shotgun (WGS) entry which is preliminary data.</text>
</comment>
<sequence>PPRRTSQEQQTNDMQSTMLTLLQQQAARLSYVEQNQQTAPQMANNHVQNNLHNTLQDETSSQLRQTAQHGTQTNAVVNTNGNNRRVNNGTHPVRLNGNQNANGQGNGNNGNNGNNGHGGRGRNLEDPTSDDHGSSGDYLCEDGRRGRRNHHPSKTQFTIRILESRIP</sequence>
<dbReference type="EMBL" id="LXQA010168367">
    <property type="protein sequence ID" value="MCI28837.1"/>
    <property type="molecule type" value="Genomic_DNA"/>
</dbReference>
<reference evidence="2 3" key="1">
    <citation type="journal article" date="2018" name="Front. Plant Sci.">
        <title>Red Clover (Trifolium pratense) and Zigzag Clover (T. medium) - A Picture of Genomic Similarities and Differences.</title>
        <authorList>
            <person name="Dluhosova J."/>
            <person name="Istvanek J."/>
            <person name="Nedelnik J."/>
            <person name="Repkova J."/>
        </authorList>
    </citation>
    <scope>NUCLEOTIDE SEQUENCE [LARGE SCALE GENOMIC DNA]</scope>
    <source>
        <strain evidence="3">cv. 10/8</strain>
        <tissue evidence="2">Leaf</tissue>
    </source>
</reference>